<keyword evidence="1" id="KW-0175">Coiled coil</keyword>
<evidence type="ECO:0000256" key="2">
    <source>
        <dbReference type="SAM" id="MobiDB-lite"/>
    </source>
</evidence>
<evidence type="ECO:0000259" key="3">
    <source>
        <dbReference type="Pfam" id="PF02591"/>
    </source>
</evidence>
<dbReference type="Pfam" id="PF24481">
    <property type="entry name" value="CT398_CC"/>
    <property type="match status" value="1"/>
</dbReference>
<dbReference type="InterPro" id="IPR003743">
    <property type="entry name" value="Zf-RING_7"/>
</dbReference>
<dbReference type="PANTHER" id="PTHR39082:SF1">
    <property type="entry name" value="SCAVENGER RECEPTOR CLASS A MEMBER 3"/>
    <property type="match status" value="1"/>
</dbReference>
<feature type="domain" description="C4-type zinc ribbon" evidence="3">
    <location>
        <begin position="206"/>
        <end position="240"/>
    </location>
</feature>
<accession>A0A8J3R6K2</accession>
<name>A0A8J3R6K2_9ACTN</name>
<feature type="coiled-coil region" evidence="1">
    <location>
        <begin position="99"/>
        <end position="168"/>
    </location>
</feature>
<sequence>MGMKAAPEAQKRLLDLAEIDAGLDRLRHRRRSLPELAEIDDLSKQLAALATRVIAAETDAGDLARDQAKAESDVDTVRTRAERDQKRLDSGQISSPKDLASLQSEIASLRRRQGDLEEVVLEIMERREAAEAQVATFKSERDKVTAELRAAEDRRDAALAEIDKDAAELRDRRPPIAADIPADVLALYEKLREQSGIGAAMLHGGRCLGCRTSLSIADLSRIRAAARDEVVRCEECRRILVRTAESGL</sequence>
<evidence type="ECO:0000259" key="4">
    <source>
        <dbReference type="Pfam" id="PF24481"/>
    </source>
</evidence>
<keyword evidence="6" id="KW-1185">Reference proteome</keyword>
<protein>
    <recommendedName>
        <fullName evidence="7">C4-type zinc ribbon domain-containing protein</fullName>
    </recommendedName>
</protein>
<evidence type="ECO:0008006" key="7">
    <source>
        <dbReference type="Google" id="ProtNLM"/>
    </source>
</evidence>
<reference evidence="5" key="1">
    <citation type="submission" date="2021-01" db="EMBL/GenBank/DDBJ databases">
        <title>Whole genome shotgun sequence of Sphaerimonospora thailandensis NBRC 107569.</title>
        <authorList>
            <person name="Komaki H."/>
            <person name="Tamura T."/>
        </authorList>
    </citation>
    <scope>NUCLEOTIDE SEQUENCE</scope>
    <source>
        <strain evidence="5">NBRC 107569</strain>
    </source>
</reference>
<dbReference type="PANTHER" id="PTHR39082">
    <property type="entry name" value="PHOSPHOLIPASE C-BETA-2-RELATED"/>
    <property type="match status" value="1"/>
</dbReference>
<proteinExistence type="predicted"/>
<organism evidence="5 6">
    <name type="scientific">Sphaerimonospora thailandensis</name>
    <dbReference type="NCBI Taxonomy" id="795644"/>
    <lineage>
        <taxon>Bacteria</taxon>
        <taxon>Bacillati</taxon>
        <taxon>Actinomycetota</taxon>
        <taxon>Actinomycetes</taxon>
        <taxon>Streptosporangiales</taxon>
        <taxon>Streptosporangiaceae</taxon>
        <taxon>Sphaerimonospora</taxon>
    </lineage>
</organism>
<evidence type="ECO:0000313" key="5">
    <source>
        <dbReference type="EMBL" id="GIH69368.1"/>
    </source>
</evidence>
<dbReference type="InterPro" id="IPR056003">
    <property type="entry name" value="CT398_CC_hairpin"/>
</dbReference>
<feature type="region of interest" description="Disordered" evidence="2">
    <location>
        <begin position="65"/>
        <end position="97"/>
    </location>
</feature>
<gene>
    <name evidence="5" type="ORF">Mth01_16210</name>
</gene>
<evidence type="ECO:0000256" key="1">
    <source>
        <dbReference type="SAM" id="Coils"/>
    </source>
</evidence>
<dbReference type="EMBL" id="BOOG01000014">
    <property type="protein sequence ID" value="GIH69368.1"/>
    <property type="molecule type" value="Genomic_DNA"/>
</dbReference>
<comment type="caution">
    <text evidence="5">The sequence shown here is derived from an EMBL/GenBank/DDBJ whole genome shotgun (WGS) entry which is preliminary data.</text>
</comment>
<dbReference type="Gene3D" id="1.10.287.1490">
    <property type="match status" value="1"/>
</dbReference>
<evidence type="ECO:0000313" key="6">
    <source>
        <dbReference type="Proteomes" id="UP000610966"/>
    </source>
</evidence>
<feature type="compositionally biased region" description="Basic and acidic residues" evidence="2">
    <location>
        <begin position="65"/>
        <end position="89"/>
    </location>
</feature>
<dbReference type="InterPro" id="IPR052376">
    <property type="entry name" value="Oxidative_Scav/Glycosyltrans"/>
</dbReference>
<dbReference type="Proteomes" id="UP000610966">
    <property type="component" value="Unassembled WGS sequence"/>
</dbReference>
<dbReference type="AlphaFoldDB" id="A0A8J3R6K2"/>
<dbReference type="Pfam" id="PF02591">
    <property type="entry name" value="Zn_ribbon_9"/>
    <property type="match status" value="1"/>
</dbReference>
<feature type="domain" description="CT398-like coiled coil hairpin" evidence="4">
    <location>
        <begin position="16"/>
        <end position="196"/>
    </location>
</feature>